<feature type="compositionally biased region" description="Basic and acidic residues" evidence="1">
    <location>
        <begin position="926"/>
        <end position="936"/>
    </location>
</feature>
<keyword evidence="3" id="KW-1185">Reference proteome</keyword>
<feature type="compositionally biased region" description="Gly residues" evidence="1">
    <location>
        <begin position="1092"/>
        <end position="1102"/>
    </location>
</feature>
<feature type="compositionally biased region" description="Gly residues" evidence="1">
    <location>
        <begin position="500"/>
        <end position="512"/>
    </location>
</feature>
<evidence type="ECO:0000313" key="2">
    <source>
        <dbReference type="EMBL" id="PAA46868.1"/>
    </source>
</evidence>
<reference evidence="2 3" key="1">
    <citation type="submission" date="2017-06" db="EMBL/GenBank/DDBJ databases">
        <title>A platform for efficient transgenesis in Macrostomum lignano, a flatworm model organism for stem cell research.</title>
        <authorList>
            <person name="Berezikov E."/>
        </authorList>
    </citation>
    <scope>NUCLEOTIDE SEQUENCE [LARGE SCALE GENOMIC DNA]</scope>
    <source>
        <strain evidence="2">DV1</strain>
        <tissue evidence="2">Whole organism</tissue>
    </source>
</reference>
<dbReference type="PANTHER" id="PTHR16148">
    <property type="entry name" value="NF-KAPPA-B-REPRESSING FACTOR-RELATED"/>
    <property type="match status" value="1"/>
</dbReference>
<feature type="region of interest" description="Disordered" evidence="1">
    <location>
        <begin position="706"/>
        <end position="940"/>
    </location>
</feature>
<accession>A0A267DC59</accession>
<dbReference type="EMBL" id="NIVC01004670">
    <property type="protein sequence ID" value="PAA46868.1"/>
    <property type="molecule type" value="Genomic_DNA"/>
</dbReference>
<feature type="compositionally biased region" description="Gly residues" evidence="1">
    <location>
        <begin position="1182"/>
        <end position="1191"/>
    </location>
</feature>
<feature type="compositionally biased region" description="Low complexity" evidence="1">
    <location>
        <begin position="1109"/>
        <end position="1127"/>
    </location>
</feature>
<feature type="compositionally biased region" description="Low complexity" evidence="1">
    <location>
        <begin position="520"/>
        <end position="572"/>
    </location>
</feature>
<protein>
    <submittedName>
        <fullName evidence="2">Uncharacterized protein</fullName>
    </submittedName>
</protein>
<feature type="compositionally biased region" description="Low complexity" evidence="1">
    <location>
        <begin position="1265"/>
        <end position="1285"/>
    </location>
</feature>
<feature type="compositionally biased region" description="Low complexity" evidence="1">
    <location>
        <begin position="784"/>
        <end position="797"/>
    </location>
</feature>
<proteinExistence type="predicted"/>
<feature type="compositionally biased region" description="Polar residues" evidence="1">
    <location>
        <begin position="634"/>
        <end position="645"/>
    </location>
</feature>
<comment type="caution">
    <text evidence="2">The sequence shown here is derived from an EMBL/GenBank/DDBJ whole genome shotgun (WGS) entry which is preliminary data.</text>
</comment>
<evidence type="ECO:0000313" key="3">
    <source>
        <dbReference type="Proteomes" id="UP000215902"/>
    </source>
</evidence>
<name>A0A267DC59_9PLAT</name>
<feature type="compositionally biased region" description="Low complexity" evidence="1">
    <location>
        <begin position="1395"/>
        <end position="1406"/>
    </location>
</feature>
<feature type="compositionally biased region" description="Basic and acidic residues" evidence="1">
    <location>
        <begin position="364"/>
        <end position="383"/>
    </location>
</feature>
<dbReference type="PANTHER" id="PTHR16148:SF14">
    <property type="entry name" value="MYND-TYPE DOMAIN-CONTAINING PROTEIN"/>
    <property type="match status" value="1"/>
</dbReference>
<dbReference type="Proteomes" id="UP000215902">
    <property type="component" value="Unassembled WGS sequence"/>
</dbReference>
<feature type="compositionally biased region" description="Basic and acidic residues" evidence="1">
    <location>
        <begin position="722"/>
        <end position="736"/>
    </location>
</feature>
<feature type="compositionally biased region" description="Basic residues" evidence="1">
    <location>
        <begin position="354"/>
        <end position="363"/>
    </location>
</feature>
<feature type="compositionally biased region" description="Low complexity" evidence="1">
    <location>
        <begin position="1046"/>
        <end position="1065"/>
    </location>
</feature>
<feature type="region of interest" description="Disordered" evidence="1">
    <location>
        <begin position="632"/>
        <end position="669"/>
    </location>
</feature>
<evidence type="ECO:0000256" key="1">
    <source>
        <dbReference type="SAM" id="MobiDB-lite"/>
    </source>
</evidence>
<feature type="compositionally biased region" description="Low complexity" evidence="1">
    <location>
        <begin position="821"/>
        <end position="847"/>
    </location>
</feature>
<feature type="region of interest" description="Disordered" evidence="1">
    <location>
        <begin position="973"/>
        <end position="1285"/>
    </location>
</feature>
<feature type="compositionally biased region" description="Low complexity" evidence="1">
    <location>
        <begin position="1220"/>
        <end position="1249"/>
    </location>
</feature>
<sequence>ASHFSSEHSARLQCRSQWRPQLADMAFRCTKPKTSEGLVIPVRLLSSCPSQPDLCSCSPCRHRGSSDQRNDSNGPGTQSRQGDGADRRGGDTGGGVGGFLRRCSFLRRQSGGRDSEEQLRLRIYLQTSSSSCERGAAASATDAKDVNEAKADTATAATPSHPKAGGERWRFRRGRCNSARGAGYPDSEDDSGGTSLEYELLSNSQLGEPASSTAPGAETTTVATATVTAAASAAQEAAADTGKSGHSSQSPAVKGSSALMYDGPPQSGTQKQQLHSMKDQPRSSARLEELLIQKERQQCEQRQVAELMRQQRPRQTDCQPSRGRHQRHGQPNWELRADHRGHRAGDSGEELRSERRHRHRRHRPDCQGRRRDRRDGRRARPDAADDTGDSWPPTHLIRHRLAASAAPPPPPGDAKCGRLCPRHRGVDTATPQWPPQSLPWPGCRIELSIRAGEATCFESGRLKRARAEASATLAASAAQPPACRIGPLGSGLPGRLYWPGSGGTTGTSGTGGHRPAACCNNSNSNNSNSNNSNSNNSNSNNSKSNNSNSNNSNSNNSNNSNSNNSNSNNSSSGSALNPINSKVVEAVEGSGSSGGRSGRSDSVYHYIHSLYSCTERLSADRLLRYLDGAAEEAATSSVTDAQIQTEPPPPSRRAAWPPDAGGLYDSDGGRGLYSLTERLRAAPTGSAEATAADAEPQCELCRRERAHLYRRDPPPPQEATDEELRSSDGDSADSLHRQQSNAGQDGWWPEISQRRHQRHRQLFAPPSALRNGNSSDAQLGSGTGDSSGSASSSSGLSQFAEVEMAPFRPHNIPPPPPPSLPQARLPAAVGGQLGSSGSSELVELELSPADSGVHLTSRRPEPSSSGSFEIAELELSPLGGVRTTHRRAGGYGSSSSSGSSGVPAELELQLGGGGSRRTSSASRRRSSAESAHREAAAPRGFEPTYAEFEWWEREGGAGAPAWERPCADRRAPALPASAFVQRGSVRGLRRSGGGRGAPSLEDLLGRRRRRRRQSREPPCRPPPPPLPSPPPTDVIDCARGDVGWRSADSGTAWGSASWASASPSPIYDSAAGGGAVRCPALGRDGDVDGGGHSRVCSGGSGRGGRRSGKGAAAPSSASDARSSLVVRGGSGPGSGSLQSGYSRLELRAPAARGSHQQRAAPSSRETAGSSGGTGRRSESGGETAGSGGAVAGPGTYYRFQPPPQAPVVWHKKPTATVREQTTQTSPQQQQQQQQQAEPVKAASPPAAAAEIRDTVLHADRRHSEQQQQQQQQPPASRRFSDASAAAYRQAQFDSPMPPILHATGPLGAPLVPGKTTIQLLRFHNPSAAGRAGQAPMRVRPPRFLSQQEEREAMYSRSSGLLKVVMRRGNYSNSSEINEARRRLAEATSEEEVAEAAESSGAAAPLEGELSLQRQLVAKATELSNAIERQLRRLQQMERRAGSSQPPGLGL</sequence>
<feature type="compositionally biased region" description="Pro residues" evidence="1">
    <location>
        <begin position="1019"/>
        <end position="1032"/>
    </location>
</feature>
<feature type="region of interest" description="Disordered" evidence="1">
    <location>
        <begin position="496"/>
        <end position="577"/>
    </location>
</feature>
<feature type="region of interest" description="Disordered" evidence="1">
    <location>
        <begin position="134"/>
        <end position="171"/>
    </location>
</feature>
<feature type="compositionally biased region" description="Basic and acidic residues" evidence="1">
    <location>
        <begin position="335"/>
        <end position="353"/>
    </location>
</feature>
<feature type="non-terminal residue" evidence="2">
    <location>
        <position position="1"/>
    </location>
</feature>
<feature type="region of interest" description="Disordered" evidence="1">
    <location>
        <begin position="306"/>
        <end position="394"/>
    </location>
</feature>
<feature type="compositionally biased region" description="Basic and acidic residues" evidence="1">
    <location>
        <begin position="142"/>
        <end position="151"/>
    </location>
</feature>
<organism evidence="2 3">
    <name type="scientific">Macrostomum lignano</name>
    <dbReference type="NCBI Taxonomy" id="282301"/>
    <lineage>
        <taxon>Eukaryota</taxon>
        <taxon>Metazoa</taxon>
        <taxon>Spiralia</taxon>
        <taxon>Lophotrochozoa</taxon>
        <taxon>Platyhelminthes</taxon>
        <taxon>Rhabditophora</taxon>
        <taxon>Macrostomorpha</taxon>
        <taxon>Macrostomida</taxon>
        <taxon>Macrostomidae</taxon>
        <taxon>Macrostomum</taxon>
    </lineage>
</organism>
<feature type="region of interest" description="Disordered" evidence="1">
    <location>
        <begin position="237"/>
        <end position="283"/>
    </location>
</feature>
<feature type="region of interest" description="Disordered" evidence="1">
    <location>
        <begin position="63"/>
        <end position="96"/>
    </location>
</feature>
<feature type="compositionally biased region" description="Basic and acidic residues" evidence="1">
    <location>
        <begin position="1250"/>
        <end position="1264"/>
    </location>
</feature>
<gene>
    <name evidence="2" type="ORF">BOX15_Mlig003434g2</name>
</gene>
<feature type="region of interest" description="Disordered" evidence="1">
    <location>
        <begin position="1371"/>
        <end position="1406"/>
    </location>
</feature>
<feature type="compositionally biased region" description="Pro residues" evidence="1">
    <location>
        <begin position="811"/>
        <end position="820"/>
    </location>
</feature>
<feature type="compositionally biased region" description="Polar residues" evidence="1">
    <location>
        <begin position="266"/>
        <end position="275"/>
    </location>
</feature>